<evidence type="ECO:0000313" key="7">
    <source>
        <dbReference type="EMBL" id="SVD96602.1"/>
    </source>
</evidence>
<evidence type="ECO:0000256" key="2">
    <source>
        <dbReference type="ARBA" id="ARBA00022475"/>
    </source>
</evidence>
<dbReference type="EMBL" id="UINC01185072">
    <property type="protein sequence ID" value="SVD96602.1"/>
    <property type="molecule type" value="Genomic_DNA"/>
</dbReference>
<keyword evidence="3 6" id="KW-0812">Transmembrane</keyword>
<feature type="transmembrane region" description="Helical" evidence="6">
    <location>
        <begin position="15"/>
        <end position="35"/>
    </location>
</feature>
<accession>A0A382ZMA7</accession>
<dbReference type="PANTHER" id="PTHR30558:SF3">
    <property type="entry name" value="BIOPOLYMER TRANSPORT PROTEIN EXBD-RELATED"/>
    <property type="match status" value="1"/>
</dbReference>
<dbReference type="AlphaFoldDB" id="A0A382ZMA7"/>
<protein>
    <recommendedName>
        <fullName evidence="8">Biopolymer transporter ExbD</fullName>
    </recommendedName>
</protein>
<evidence type="ECO:0000256" key="4">
    <source>
        <dbReference type="ARBA" id="ARBA00022989"/>
    </source>
</evidence>
<reference evidence="7" key="1">
    <citation type="submission" date="2018-05" db="EMBL/GenBank/DDBJ databases">
        <authorList>
            <person name="Lanie J.A."/>
            <person name="Ng W.-L."/>
            <person name="Kazmierczak K.M."/>
            <person name="Andrzejewski T.M."/>
            <person name="Davidsen T.M."/>
            <person name="Wayne K.J."/>
            <person name="Tettelin H."/>
            <person name="Glass J.I."/>
            <person name="Rusch D."/>
            <person name="Podicherti R."/>
            <person name="Tsui H.-C.T."/>
            <person name="Winkler M.E."/>
        </authorList>
    </citation>
    <scope>NUCLEOTIDE SEQUENCE</scope>
</reference>
<dbReference type="GO" id="GO:0022857">
    <property type="term" value="F:transmembrane transporter activity"/>
    <property type="evidence" value="ECO:0007669"/>
    <property type="project" value="InterPro"/>
</dbReference>
<proteinExistence type="predicted"/>
<sequence>MIEMPQEKEDLQLNMAPMIDMIFLLIIFFLTATTFTEREREQDVLLPSNRNPGSLSRNMDNNIIINVKQDGSIFVQGEQISAEQLVGMLQQRKAEL</sequence>
<gene>
    <name evidence="7" type="ORF">METZ01_LOCUS449456</name>
</gene>
<evidence type="ECO:0000256" key="6">
    <source>
        <dbReference type="SAM" id="Phobius"/>
    </source>
</evidence>
<name>A0A382ZMA7_9ZZZZ</name>
<dbReference type="PANTHER" id="PTHR30558">
    <property type="entry name" value="EXBD MEMBRANE COMPONENT OF PMF-DRIVEN MACROMOLECULE IMPORT SYSTEM"/>
    <property type="match status" value="1"/>
</dbReference>
<dbReference type="InterPro" id="IPR003400">
    <property type="entry name" value="ExbD"/>
</dbReference>
<evidence type="ECO:0000256" key="3">
    <source>
        <dbReference type="ARBA" id="ARBA00022692"/>
    </source>
</evidence>
<evidence type="ECO:0000256" key="5">
    <source>
        <dbReference type="ARBA" id="ARBA00023136"/>
    </source>
</evidence>
<comment type="subcellular location">
    <subcellularLocation>
        <location evidence="1">Cell membrane</location>
        <topology evidence="1">Single-pass membrane protein</topology>
    </subcellularLocation>
</comment>
<dbReference type="Pfam" id="PF02472">
    <property type="entry name" value="ExbD"/>
    <property type="match status" value="1"/>
</dbReference>
<organism evidence="7">
    <name type="scientific">marine metagenome</name>
    <dbReference type="NCBI Taxonomy" id="408172"/>
    <lineage>
        <taxon>unclassified sequences</taxon>
        <taxon>metagenomes</taxon>
        <taxon>ecological metagenomes</taxon>
    </lineage>
</organism>
<keyword evidence="2" id="KW-1003">Cell membrane</keyword>
<dbReference type="GO" id="GO:0005886">
    <property type="term" value="C:plasma membrane"/>
    <property type="evidence" value="ECO:0007669"/>
    <property type="project" value="UniProtKB-SubCell"/>
</dbReference>
<keyword evidence="4 6" id="KW-1133">Transmembrane helix</keyword>
<evidence type="ECO:0008006" key="8">
    <source>
        <dbReference type="Google" id="ProtNLM"/>
    </source>
</evidence>
<feature type="non-terminal residue" evidence="7">
    <location>
        <position position="96"/>
    </location>
</feature>
<evidence type="ECO:0000256" key="1">
    <source>
        <dbReference type="ARBA" id="ARBA00004162"/>
    </source>
</evidence>
<keyword evidence="5 6" id="KW-0472">Membrane</keyword>